<feature type="domain" description="AAA+ ATPase" evidence="10">
    <location>
        <begin position="322"/>
        <end position="465"/>
    </location>
</feature>
<dbReference type="Pfam" id="PF00004">
    <property type="entry name" value="AAA"/>
    <property type="match status" value="1"/>
</dbReference>
<evidence type="ECO:0000313" key="12">
    <source>
        <dbReference type="Proteomes" id="UP000444721"/>
    </source>
</evidence>
<keyword evidence="6 8" id="KW-0206">Cytoskeleton</keyword>
<protein>
    <recommendedName>
        <fullName evidence="8">Katanin p60 ATPase-containing subunit A1</fullName>
        <shortName evidence="8">Katanin p60 subunit A1</shortName>
        <ecNumber evidence="8">5.6.1.1</ecNumber>
    </recommendedName>
    <alternativeName>
        <fullName evidence="8">p60 katanin</fullName>
    </alternativeName>
</protein>
<dbReference type="GO" id="GO:0051013">
    <property type="term" value="P:microtubule severing"/>
    <property type="evidence" value="ECO:0007669"/>
    <property type="project" value="UniProtKB-UniRule"/>
</dbReference>
<feature type="binding site" evidence="8">
    <location>
        <begin position="330"/>
        <end position="337"/>
    </location>
    <ligand>
        <name>ATP</name>
        <dbReference type="ChEBI" id="CHEBI:30616"/>
    </ligand>
</feature>
<keyword evidence="12" id="KW-1185">Reference proteome</keyword>
<dbReference type="HAMAP" id="MF_03023">
    <property type="entry name" value="Katanin_p60_A1"/>
    <property type="match status" value="1"/>
</dbReference>
<dbReference type="Pfam" id="PF17862">
    <property type="entry name" value="AAA_lid_3"/>
    <property type="match status" value="1"/>
</dbReference>
<comment type="catalytic activity">
    <reaction evidence="8">
        <text>n ATP + n H2O + a microtubule = n ADP + n phosphate + (n+1) alpha/beta tubulin heterodimers.</text>
        <dbReference type="EC" id="5.6.1.1"/>
    </reaction>
</comment>
<dbReference type="GO" id="GO:0008017">
    <property type="term" value="F:microtubule binding"/>
    <property type="evidence" value="ECO:0007669"/>
    <property type="project" value="UniProtKB-UniRule"/>
</dbReference>
<keyword evidence="4 8" id="KW-0547">Nucleotide-binding</keyword>
<reference evidence="11 12" key="1">
    <citation type="journal article" date="2019" name="Sci. Rep.">
        <title>Nanopore sequencing improves the draft genome of the human pathogenic amoeba Naegleria fowleri.</title>
        <authorList>
            <person name="Liechti N."/>
            <person name="Schurch N."/>
            <person name="Bruggmann R."/>
            <person name="Wittwer M."/>
        </authorList>
    </citation>
    <scope>NUCLEOTIDE SEQUENCE [LARGE SCALE GENOMIC DNA]</scope>
    <source>
        <strain evidence="11 12">ATCC 30894</strain>
    </source>
</reference>
<dbReference type="Proteomes" id="UP000444721">
    <property type="component" value="Unassembled WGS sequence"/>
</dbReference>
<keyword evidence="3 8" id="KW-0493">Microtubule</keyword>
<dbReference type="Gene3D" id="1.10.8.60">
    <property type="match status" value="1"/>
</dbReference>
<evidence type="ECO:0000256" key="8">
    <source>
        <dbReference type="HAMAP-Rule" id="MF_03023"/>
    </source>
</evidence>
<evidence type="ECO:0000313" key="11">
    <source>
        <dbReference type="EMBL" id="KAF0974125.1"/>
    </source>
</evidence>
<dbReference type="Pfam" id="PF21126">
    <property type="entry name" value="KATNA1_MIT"/>
    <property type="match status" value="1"/>
</dbReference>
<keyword evidence="5 8" id="KW-0067">ATP-binding</keyword>
<feature type="region of interest" description="Disordered" evidence="9">
    <location>
        <begin position="127"/>
        <end position="194"/>
    </location>
</feature>
<dbReference type="InterPro" id="IPR028596">
    <property type="entry name" value="KATNA1"/>
</dbReference>
<dbReference type="Gene3D" id="1.20.58.80">
    <property type="entry name" value="Phosphotransferase system, lactose/cellobiose-type IIA subunit"/>
    <property type="match status" value="1"/>
</dbReference>
<evidence type="ECO:0000256" key="4">
    <source>
        <dbReference type="ARBA" id="ARBA00022741"/>
    </source>
</evidence>
<gene>
    <name evidence="8" type="primary">KATNA1</name>
    <name evidence="11" type="ORF">FDP41_006735</name>
</gene>
<comment type="subcellular location">
    <subcellularLocation>
        <location evidence="1 8">Cytoplasm</location>
        <location evidence="1 8">Cytoskeleton</location>
    </subcellularLocation>
</comment>
<evidence type="ECO:0000259" key="10">
    <source>
        <dbReference type="SMART" id="SM00382"/>
    </source>
</evidence>
<dbReference type="Gene3D" id="3.40.50.300">
    <property type="entry name" value="P-loop containing nucleotide triphosphate hydrolases"/>
    <property type="match status" value="1"/>
</dbReference>
<dbReference type="PANTHER" id="PTHR23074">
    <property type="entry name" value="AAA DOMAIN-CONTAINING"/>
    <property type="match status" value="1"/>
</dbReference>
<dbReference type="FunFam" id="3.40.50.300:FF:000159">
    <property type="entry name" value="Katanin p60 ATPase-containing subunit A1"/>
    <property type="match status" value="1"/>
</dbReference>
<proteinExistence type="inferred from homology"/>
<dbReference type="GO" id="GO:0005737">
    <property type="term" value="C:cytoplasm"/>
    <property type="evidence" value="ECO:0007669"/>
    <property type="project" value="UniProtKB-UniRule"/>
</dbReference>
<dbReference type="GO" id="GO:0016887">
    <property type="term" value="F:ATP hydrolysis activity"/>
    <property type="evidence" value="ECO:0007669"/>
    <property type="project" value="InterPro"/>
</dbReference>
<dbReference type="InterPro" id="IPR027417">
    <property type="entry name" value="P-loop_NTPase"/>
</dbReference>
<dbReference type="InterPro" id="IPR003959">
    <property type="entry name" value="ATPase_AAA_core"/>
</dbReference>
<dbReference type="InterPro" id="IPR050304">
    <property type="entry name" value="MT-severing_AAA_ATPase"/>
</dbReference>
<evidence type="ECO:0000256" key="3">
    <source>
        <dbReference type="ARBA" id="ARBA00022701"/>
    </source>
</evidence>
<name>A0A6A5BKG5_NAEFO</name>
<evidence type="ECO:0000256" key="7">
    <source>
        <dbReference type="ARBA" id="ARBA00023235"/>
    </source>
</evidence>
<dbReference type="OMA" id="TAKMMPV"/>
<accession>A0A6A5BKG5</accession>
<dbReference type="EMBL" id="VFQX01000053">
    <property type="protein sequence ID" value="KAF0974125.1"/>
    <property type="molecule type" value="Genomic_DNA"/>
</dbReference>
<evidence type="ECO:0000256" key="1">
    <source>
        <dbReference type="ARBA" id="ARBA00004245"/>
    </source>
</evidence>
<dbReference type="AlphaFoldDB" id="A0A6A5BKG5"/>
<comment type="function">
    <text evidence="8">Severs microtubules in an ATP-dependent manner. Microtubule severing may promote rapid reorganization of cellular microtubule arrays.</text>
</comment>
<feature type="region of interest" description="Disordered" evidence="9">
    <location>
        <begin position="216"/>
        <end position="260"/>
    </location>
</feature>
<dbReference type="InterPro" id="IPR003593">
    <property type="entry name" value="AAA+_ATPase"/>
</dbReference>
<dbReference type="PANTHER" id="PTHR23074:SF19">
    <property type="entry name" value="KATANIN P60 ATPASE-CONTAINING SUBUNIT A1"/>
    <property type="match status" value="1"/>
</dbReference>
<evidence type="ECO:0000256" key="9">
    <source>
        <dbReference type="SAM" id="MobiDB-lite"/>
    </source>
</evidence>
<evidence type="ECO:0000256" key="6">
    <source>
        <dbReference type="ARBA" id="ARBA00023212"/>
    </source>
</evidence>
<dbReference type="InterPro" id="IPR041569">
    <property type="entry name" value="AAA_lid_3"/>
</dbReference>
<dbReference type="VEuPathDB" id="AmoebaDB:FDP41_006735"/>
<dbReference type="VEuPathDB" id="AmoebaDB:NF0098200"/>
<dbReference type="SUPFAM" id="SSF52540">
    <property type="entry name" value="P-loop containing nucleoside triphosphate hydrolases"/>
    <property type="match status" value="1"/>
</dbReference>
<dbReference type="OrthoDB" id="5334845at2759"/>
<keyword evidence="2 8" id="KW-0963">Cytoplasm</keyword>
<comment type="caution">
    <text evidence="11">The sequence shown here is derived from an EMBL/GenBank/DDBJ whole genome shotgun (WGS) entry which is preliminary data.</text>
</comment>
<dbReference type="GO" id="GO:0008568">
    <property type="term" value="F:microtubule severing ATPase activity"/>
    <property type="evidence" value="ECO:0007669"/>
    <property type="project" value="UniProtKB-EC"/>
</dbReference>
<dbReference type="GO" id="GO:0005524">
    <property type="term" value="F:ATP binding"/>
    <property type="evidence" value="ECO:0007669"/>
    <property type="project" value="UniProtKB-KW"/>
</dbReference>
<feature type="compositionally biased region" description="Polar residues" evidence="9">
    <location>
        <begin position="149"/>
        <end position="160"/>
    </location>
</feature>
<organism evidence="11 12">
    <name type="scientific">Naegleria fowleri</name>
    <name type="common">Brain eating amoeba</name>
    <dbReference type="NCBI Taxonomy" id="5763"/>
    <lineage>
        <taxon>Eukaryota</taxon>
        <taxon>Discoba</taxon>
        <taxon>Heterolobosea</taxon>
        <taxon>Tetramitia</taxon>
        <taxon>Eutetramitia</taxon>
        <taxon>Vahlkampfiidae</taxon>
        <taxon>Naegleria</taxon>
    </lineage>
</organism>
<dbReference type="VEuPathDB" id="AmoebaDB:NF0064810"/>
<dbReference type="Pfam" id="PF09336">
    <property type="entry name" value="Vps4_C"/>
    <property type="match status" value="1"/>
</dbReference>
<dbReference type="PROSITE" id="PS00674">
    <property type="entry name" value="AAA"/>
    <property type="match status" value="1"/>
</dbReference>
<dbReference type="SMART" id="SM00382">
    <property type="entry name" value="AAA"/>
    <property type="match status" value="1"/>
</dbReference>
<dbReference type="GO" id="GO:0005874">
    <property type="term" value="C:microtubule"/>
    <property type="evidence" value="ECO:0007669"/>
    <property type="project" value="UniProtKB-KW"/>
</dbReference>
<comment type="similarity">
    <text evidence="8">Belongs to the AAA ATPase family. Katanin p60 subunit A1 subfamily.</text>
</comment>
<dbReference type="CDD" id="cd21748">
    <property type="entry name" value="Kp60-NTD"/>
    <property type="match status" value="1"/>
</dbReference>
<dbReference type="InterPro" id="IPR015415">
    <property type="entry name" value="Spast_Vps4_C"/>
</dbReference>
<keyword evidence="7 8" id="KW-0413">Isomerase</keyword>
<dbReference type="EC" id="5.6.1.1" evidence="8"/>
<evidence type="ECO:0000256" key="2">
    <source>
        <dbReference type="ARBA" id="ARBA00022490"/>
    </source>
</evidence>
<dbReference type="FunFam" id="1.20.58.80:FF:000003">
    <property type="entry name" value="Katanin p60 ATPase-containing subunit A1"/>
    <property type="match status" value="1"/>
</dbReference>
<evidence type="ECO:0000256" key="5">
    <source>
        <dbReference type="ARBA" id="ARBA00022840"/>
    </source>
</evidence>
<dbReference type="InterPro" id="IPR048611">
    <property type="entry name" value="KATNA1_MIT"/>
</dbReference>
<dbReference type="InterPro" id="IPR003960">
    <property type="entry name" value="ATPase_AAA_CS"/>
</dbReference>
<dbReference type="VEuPathDB" id="AmoebaDB:NfTy_074890"/>
<sequence length="573" mass="63970">MSQKIYLQGITDNVKLAREHALLGSYSVSLAYYDGISDQIDSYMNDNLLGMDSKTQWAQLKQRLKQEYQIIQHIQNELNTFSNGLSQGNSNSGSNNTRMKPIAKFFEDQPEKSSGGGCAFVVNTVSNSNNNNSPPVYDDGPFGPRAKTPSANQQNISPQDNYDPDVWLPPTPVQGVSKPKRLQPNNAEKKVVSSKPVNNRIVNYVDKKLNAKLLGNQYSKDNKQKPPIPSVASKKSKVDDKDNNMSIDEDVPAATGDERPKFVPACASDKDLVEIIEREILDKQCNTHWSDIAGLDQAKGLLEEAAVLPIMMPEFFNGIRSPYKGILLFGPPGTGKTMLAKAVATECKTTFFCVSVSALTSKWRGESEKLIKLLFEMARFYAPSTIFIDEIDALGSKRSEGEHEASRRVKTELLVQMDGVNNDSNSTDDAKKKMVLVLGATNHPWELDDALRRRLEKRIHIPLPDLEGRRLIFKLYLDKLILADDVDVEELSKLTEGYSPADIKLICRDAAMMVLRKAIENLGKTEIISKQGEIKNQPITMSHFLETLKNVSSSVGTAELDRYKKWMEEYGSK</sequence>